<evidence type="ECO:0000256" key="1">
    <source>
        <dbReference type="RuleBase" id="RU367018"/>
    </source>
</evidence>
<dbReference type="GO" id="GO:0005634">
    <property type="term" value="C:nucleus"/>
    <property type="evidence" value="ECO:0007669"/>
    <property type="project" value="UniProtKB-SubCell"/>
</dbReference>
<keyword evidence="1" id="KW-0863">Zinc-finger</keyword>
<keyword evidence="1" id="KW-0862">Zinc</keyword>
<evidence type="ECO:0000313" key="2">
    <source>
        <dbReference type="EMBL" id="RYR35373.1"/>
    </source>
</evidence>
<dbReference type="PANTHER" id="PTHR31669:SF251">
    <property type="entry name" value="PROTEIN FAR1-RELATED SEQUENCE"/>
    <property type="match status" value="1"/>
</dbReference>
<gene>
    <name evidence="2" type="ORF">Ahy_A10g050537</name>
</gene>
<organism evidence="2 3">
    <name type="scientific">Arachis hypogaea</name>
    <name type="common">Peanut</name>
    <dbReference type="NCBI Taxonomy" id="3818"/>
    <lineage>
        <taxon>Eukaryota</taxon>
        <taxon>Viridiplantae</taxon>
        <taxon>Streptophyta</taxon>
        <taxon>Embryophyta</taxon>
        <taxon>Tracheophyta</taxon>
        <taxon>Spermatophyta</taxon>
        <taxon>Magnoliopsida</taxon>
        <taxon>eudicotyledons</taxon>
        <taxon>Gunneridae</taxon>
        <taxon>Pentapetalae</taxon>
        <taxon>rosids</taxon>
        <taxon>fabids</taxon>
        <taxon>Fabales</taxon>
        <taxon>Fabaceae</taxon>
        <taxon>Papilionoideae</taxon>
        <taxon>50 kb inversion clade</taxon>
        <taxon>dalbergioids sensu lato</taxon>
        <taxon>Dalbergieae</taxon>
        <taxon>Pterocarpus clade</taxon>
        <taxon>Arachis</taxon>
    </lineage>
</organism>
<keyword evidence="1" id="KW-0479">Metal-binding</keyword>
<keyword evidence="3" id="KW-1185">Reference proteome</keyword>
<name>A0A445B9M6_ARAHY</name>
<accession>A0A445B9M6</accession>
<protein>
    <recommendedName>
        <fullName evidence="1">Protein FAR1-RELATED SEQUENCE</fullName>
    </recommendedName>
</protein>
<dbReference type="Proteomes" id="UP000289738">
    <property type="component" value="Chromosome A10"/>
</dbReference>
<sequence>MSLSRMRTKHCAAIVEVFPAAMHRLCGWHLEKNCVQRVKDTKFRKVFKKAIYANFEVEDFETTSRCEGINAYIKGFLKSTDSILELVHSLDRIVKDYRNKEVTAQFYSTYYSPVLNTGLDSIELFASKLYT</sequence>
<comment type="similarity">
    <text evidence="1">Belongs to the FHY3/FAR1 family.</text>
</comment>
<keyword evidence="1" id="KW-0539">Nucleus</keyword>
<comment type="function">
    <text evidence="1">Putative transcription activator involved in regulating light control of development.</text>
</comment>
<reference evidence="2 3" key="1">
    <citation type="submission" date="2019-01" db="EMBL/GenBank/DDBJ databases">
        <title>Sequencing of cultivated peanut Arachis hypogaea provides insights into genome evolution and oil improvement.</title>
        <authorList>
            <person name="Chen X."/>
        </authorList>
    </citation>
    <scope>NUCLEOTIDE SEQUENCE [LARGE SCALE GENOMIC DNA]</scope>
    <source>
        <strain evidence="3">cv. Fuhuasheng</strain>
        <tissue evidence="2">Leaves</tissue>
    </source>
</reference>
<evidence type="ECO:0000313" key="3">
    <source>
        <dbReference type="Proteomes" id="UP000289738"/>
    </source>
</evidence>
<comment type="subcellular location">
    <subcellularLocation>
        <location evidence="1">Nucleus</location>
    </subcellularLocation>
</comment>
<dbReference type="InterPro" id="IPR031052">
    <property type="entry name" value="FHY3/FAR1"/>
</dbReference>
<proteinExistence type="inferred from homology"/>
<dbReference type="GO" id="GO:0006355">
    <property type="term" value="P:regulation of DNA-templated transcription"/>
    <property type="evidence" value="ECO:0007669"/>
    <property type="project" value="UniProtKB-UniRule"/>
</dbReference>
<dbReference type="AlphaFoldDB" id="A0A445B9M6"/>
<dbReference type="EMBL" id="SDMP01000010">
    <property type="protein sequence ID" value="RYR35373.1"/>
    <property type="molecule type" value="Genomic_DNA"/>
</dbReference>
<dbReference type="GO" id="GO:0008270">
    <property type="term" value="F:zinc ion binding"/>
    <property type="evidence" value="ECO:0007669"/>
    <property type="project" value="UniProtKB-UniRule"/>
</dbReference>
<comment type="caution">
    <text evidence="2">The sequence shown here is derived from an EMBL/GenBank/DDBJ whole genome shotgun (WGS) entry which is preliminary data.</text>
</comment>
<dbReference type="PANTHER" id="PTHR31669">
    <property type="entry name" value="PROTEIN FAR1-RELATED SEQUENCE 10-RELATED"/>
    <property type="match status" value="1"/>
</dbReference>